<dbReference type="Gene3D" id="1.10.357.10">
    <property type="entry name" value="Tetracycline Repressor, domain 2"/>
    <property type="match status" value="1"/>
</dbReference>
<dbReference type="GO" id="GO:0003677">
    <property type="term" value="F:DNA binding"/>
    <property type="evidence" value="ECO:0007669"/>
    <property type="project" value="UniProtKB-UniRule"/>
</dbReference>
<dbReference type="RefSeq" id="WP_121129609.1">
    <property type="nucleotide sequence ID" value="NZ_JBHUFK010000033.1"/>
</dbReference>
<evidence type="ECO:0000256" key="3">
    <source>
        <dbReference type="PROSITE-ProRule" id="PRU00335"/>
    </source>
</evidence>
<dbReference type="Pfam" id="PF00440">
    <property type="entry name" value="TetR_N"/>
    <property type="match status" value="1"/>
</dbReference>
<dbReference type="EMBL" id="RBZO01000007">
    <property type="protein sequence ID" value="RKQ16780.1"/>
    <property type="molecule type" value="Genomic_DNA"/>
</dbReference>
<keyword evidence="6" id="KW-1185">Reference proteome</keyword>
<accession>A0A494Z2M9</accession>
<keyword evidence="2 3" id="KW-0238">DNA-binding</keyword>
<dbReference type="PANTHER" id="PTHR43479">
    <property type="entry name" value="ACREF/ENVCD OPERON REPRESSOR-RELATED"/>
    <property type="match status" value="1"/>
</dbReference>
<evidence type="ECO:0000259" key="4">
    <source>
        <dbReference type="PROSITE" id="PS50977"/>
    </source>
</evidence>
<evidence type="ECO:0000256" key="1">
    <source>
        <dbReference type="ARBA" id="ARBA00022491"/>
    </source>
</evidence>
<dbReference type="PROSITE" id="PS50977">
    <property type="entry name" value="HTH_TETR_2"/>
    <property type="match status" value="1"/>
</dbReference>
<reference evidence="5 6" key="1">
    <citation type="journal article" date="2015" name="Antonie Van Leeuwenhoek">
        <title>Oceanobacillus bengalensis sp. nov., a bacterium isolated from seawater of the Bay of Bengal.</title>
        <authorList>
            <person name="Yongchang O."/>
            <person name="Xiang W."/>
            <person name="Wang G."/>
        </authorList>
    </citation>
    <scope>NUCLEOTIDE SEQUENCE [LARGE SCALE GENOMIC DNA]</scope>
    <source>
        <strain evidence="5 6">MCCC 1K00260</strain>
    </source>
</reference>
<dbReference type="AlphaFoldDB" id="A0A494Z2M9"/>
<evidence type="ECO:0000313" key="6">
    <source>
        <dbReference type="Proteomes" id="UP000281813"/>
    </source>
</evidence>
<dbReference type="InterPro" id="IPR001647">
    <property type="entry name" value="HTH_TetR"/>
</dbReference>
<protein>
    <submittedName>
        <fullName evidence="5">TetR/AcrR family transcriptional regulator</fullName>
    </submittedName>
</protein>
<dbReference type="PANTHER" id="PTHR43479:SF11">
    <property type="entry name" value="ACREF_ENVCD OPERON REPRESSOR-RELATED"/>
    <property type="match status" value="1"/>
</dbReference>
<name>A0A494Z2M9_9BACI</name>
<dbReference type="InterPro" id="IPR050624">
    <property type="entry name" value="HTH-type_Tx_Regulator"/>
</dbReference>
<organism evidence="5 6">
    <name type="scientific">Oceanobacillus bengalensis</name>
    <dbReference type="NCBI Taxonomy" id="1435466"/>
    <lineage>
        <taxon>Bacteria</taxon>
        <taxon>Bacillati</taxon>
        <taxon>Bacillota</taxon>
        <taxon>Bacilli</taxon>
        <taxon>Bacillales</taxon>
        <taxon>Bacillaceae</taxon>
        <taxon>Oceanobacillus</taxon>
    </lineage>
</organism>
<dbReference type="Proteomes" id="UP000281813">
    <property type="component" value="Unassembled WGS sequence"/>
</dbReference>
<keyword evidence="1" id="KW-0678">Repressor</keyword>
<proteinExistence type="predicted"/>
<comment type="caution">
    <text evidence="5">The sequence shown here is derived from an EMBL/GenBank/DDBJ whole genome shotgun (WGS) entry which is preliminary data.</text>
</comment>
<feature type="DNA-binding region" description="H-T-H motif" evidence="3">
    <location>
        <begin position="29"/>
        <end position="48"/>
    </location>
</feature>
<sequence>MARERKFSSEELFQVTKQLLLNHGYEGFTFSLLANRIKVSRGAIYKYFENKEELISEYLIYEMNRFLIELRKIEERTSFNEQFDYLVDIIFKDSETLQIREIALHIPESQNQKVKNNTKQLGKLHLDMYSQLQSFIQQGRKEGILNPNLPDSLILGFIFQTVAIPNHYQVPESKWIRSIKTILRNGIT</sequence>
<gene>
    <name evidence="5" type="ORF">D8M05_05880</name>
</gene>
<dbReference type="PRINTS" id="PR00455">
    <property type="entry name" value="HTHTETR"/>
</dbReference>
<feature type="domain" description="HTH tetR-type" evidence="4">
    <location>
        <begin position="6"/>
        <end position="66"/>
    </location>
</feature>
<dbReference type="InterPro" id="IPR009057">
    <property type="entry name" value="Homeodomain-like_sf"/>
</dbReference>
<dbReference type="SUPFAM" id="SSF46689">
    <property type="entry name" value="Homeodomain-like"/>
    <property type="match status" value="1"/>
</dbReference>
<dbReference type="OrthoDB" id="153047at2"/>
<evidence type="ECO:0000256" key="2">
    <source>
        <dbReference type="ARBA" id="ARBA00023125"/>
    </source>
</evidence>
<evidence type="ECO:0000313" key="5">
    <source>
        <dbReference type="EMBL" id="RKQ16780.1"/>
    </source>
</evidence>